<feature type="transmembrane region" description="Helical" evidence="6">
    <location>
        <begin position="52"/>
        <end position="69"/>
    </location>
</feature>
<dbReference type="AlphaFoldDB" id="A0A2P6N9C2"/>
<evidence type="ECO:0000313" key="7">
    <source>
        <dbReference type="EMBL" id="PRP80539.1"/>
    </source>
</evidence>
<dbReference type="Pfam" id="PF01679">
    <property type="entry name" value="Pmp3"/>
    <property type="match status" value="1"/>
</dbReference>
<comment type="similarity">
    <text evidence="2">Belongs to the UPF0057 (PMP3) family.</text>
</comment>
<evidence type="ECO:0000256" key="5">
    <source>
        <dbReference type="ARBA" id="ARBA00023136"/>
    </source>
</evidence>
<dbReference type="InterPro" id="IPR000612">
    <property type="entry name" value="PMP3"/>
</dbReference>
<organism evidence="7 8">
    <name type="scientific">Planoprotostelium fungivorum</name>
    <dbReference type="NCBI Taxonomy" id="1890364"/>
    <lineage>
        <taxon>Eukaryota</taxon>
        <taxon>Amoebozoa</taxon>
        <taxon>Evosea</taxon>
        <taxon>Variosea</taxon>
        <taxon>Cavosteliida</taxon>
        <taxon>Cavosteliaceae</taxon>
        <taxon>Planoprotostelium</taxon>
    </lineage>
</organism>
<feature type="transmembrane region" description="Helical" evidence="6">
    <location>
        <begin position="28"/>
        <end position="46"/>
    </location>
</feature>
<dbReference type="InParanoid" id="A0A2P6N9C2"/>
<sequence>MKSDLDNTTKSHATPTQQHNNMGGCSDVLLIILCIIFPPIGVLVMAGCGHDFVINLILTLLWSLLIRSTKRSRSHLFNLVVNSFNLKRDSRLVQQLCRQQNQGRVQTIVPKFLSK</sequence>
<keyword evidence="4 6" id="KW-1133">Transmembrane helix</keyword>
<evidence type="ECO:0000256" key="3">
    <source>
        <dbReference type="ARBA" id="ARBA00022692"/>
    </source>
</evidence>
<keyword evidence="3 6" id="KW-0812">Transmembrane</keyword>
<comment type="caution">
    <text evidence="7">The sequence shown here is derived from an EMBL/GenBank/DDBJ whole genome shotgun (WGS) entry which is preliminary data.</text>
</comment>
<protein>
    <submittedName>
        <fullName evidence="7">Uncharacterized protein</fullName>
    </submittedName>
</protein>
<accession>A0A2P6N9C2</accession>
<gene>
    <name evidence="7" type="ORF">PROFUN_11852</name>
</gene>
<keyword evidence="5 6" id="KW-0472">Membrane</keyword>
<evidence type="ECO:0000256" key="2">
    <source>
        <dbReference type="ARBA" id="ARBA00009530"/>
    </source>
</evidence>
<evidence type="ECO:0000256" key="6">
    <source>
        <dbReference type="SAM" id="Phobius"/>
    </source>
</evidence>
<evidence type="ECO:0000256" key="1">
    <source>
        <dbReference type="ARBA" id="ARBA00004370"/>
    </source>
</evidence>
<dbReference type="GO" id="GO:0016020">
    <property type="term" value="C:membrane"/>
    <property type="evidence" value="ECO:0007669"/>
    <property type="project" value="UniProtKB-SubCell"/>
</dbReference>
<dbReference type="PROSITE" id="PS01309">
    <property type="entry name" value="UPF0057"/>
    <property type="match status" value="1"/>
</dbReference>
<name>A0A2P6N9C2_9EUKA</name>
<evidence type="ECO:0000313" key="8">
    <source>
        <dbReference type="Proteomes" id="UP000241769"/>
    </source>
</evidence>
<dbReference type="Proteomes" id="UP000241769">
    <property type="component" value="Unassembled WGS sequence"/>
</dbReference>
<comment type="subcellular location">
    <subcellularLocation>
        <location evidence="1">Membrane</location>
    </subcellularLocation>
</comment>
<evidence type="ECO:0000256" key="4">
    <source>
        <dbReference type="ARBA" id="ARBA00022989"/>
    </source>
</evidence>
<reference evidence="7 8" key="1">
    <citation type="journal article" date="2018" name="Genome Biol. Evol.">
        <title>Multiple Roots of Fruiting Body Formation in Amoebozoa.</title>
        <authorList>
            <person name="Hillmann F."/>
            <person name="Forbes G."/>
            <person name="Novohradska S."/>
            <person name="Ferling I."/>
            <person name="Riege K."/>
            <person name="Groth M."/>
            <person name="Westermann M."/>
            <person name="Marz M."/>
            <person name="Spaller T."/>
            <person name="Winckler T."/>
            <person name="Schaap P."/>
            <person name="Glockner G."/>
        </authorList>
    </citation>
    <scope>NUCLEOTIDE SEQUENCE [LARGE SCALE GENOMIC DNA]</scope>
    <source>
        <strain evidence="7 8">Jena</strain>
    </source>
</reference>
<dbReference type="EMBL" id="MDYQ01000145">
    <property type="protein sequence ID" value="PRP80539.1"/>
    <property type="molecule type" value="Genomic_DNA"/>
</dbReference>
<proteinExistence type="inferred from homology"/>
<keyword evidence="8" id="KW-1185">Reference proteome</keyword>